<evidence type="ECO:0000259" key="4">
    <source>
        <dbReference type="PROSITE" id="PS52004"/>
    </source>
</evidence>
<dbReference type="PROSITE" id="PS00098">
    <property type="entry name" value="THIOLASE_1"/>
    <property type="match status" value="1"/>
</dbReference>
<dbReference type="PANTHER" id="PTHR11712:SF320">
    <property type="entry name" value="BETA-KETOACYL SYNTHASE"/>
    <property type="match status" value="1"/>
</dbReference>
<evidence type="ECO:0000256" key="2">
    <source>
        <dbReference type="ARBA" id="ARBA00022679"/>
    </source>
</evidence>
<dbReference type="Gene3D" id="3.40.47.10">
    <property type="match status" value="2"/>
</dbReference>
<sequence>MIKIIADNIYSPLGSGTAENYDAVLQGRSRLRLHEGKWGLPEAFMASLFEEGEIEGRFASAYPQAEDCSRFEQMMLLSATQAVAESGIDASSPRTLLVLSTTKGNVSLLENNSCAVTDSATHLSIAAERIARFFGNPNQPLVVSNACISGVCAIIVAQRNLQSGAYDNAVVIGGDEQSAFIVSGFQSFKALSSVPCRPFSVNRHGLNLGEAAATVVMARDTAREGWTLQAGAIRNDAYHLSSPSRQAEGSYRALRAVMKGFDAEALAVINTHGTATLYNDEMESVAIQRAGLDAVPVNGYKGIYGHTMGAAGVLETILTMHALDKGTLLPTRGFDELGVSCKLVVVTAPTPTRKHAFIKMMSGFGGCNAAILMNKR</sequence>
<dbReference type="AlphaFoldDB" id="H1HPQ9"/>
<evidence type="ECO:0000313" key="5">
    <source>
        <dbReference type="EMBL" id="EHO67133.1"/>
    </source>
</evidence>
<dbReference type="InterPro" id="IPR000794">
    <property type="entry name" value="Beta-ketoacyl_synthase"/>
</dbReference>
<dbReference type="PANTHER" id="PTHR11712">
    <property type="entry name" value="POLYKETIDE SYNTHASE-RELATED"/>
    <property type="match status" value="1"/>
</dbReference>
<name>H1HPQ9_9BACT</name>
<dbReference type="PATRIC" id="fig|999422.3.peg.2264"/>
<accession>H1HPQ9</accession>
<dbReference type="InterPro" id="IPR014030">
    <property type="entry name" value="Ketoacyl_synth_N"/>
</dbReference>
<comment type="caution">
    <text evidence="5">The sequence shown here is derived from an EMBL/GenBank/DDBJ whole genome shotgun (WGS) entry which is preliminary data.</text>
</comment>
<dbReference type="Proteomes" id="UP000003167">
    <property type="component" value="Unassembled WGS sequence"/>
</dbReference>
<organism evidence="5 6">
    <name type="scientific">Segatella maculosa OT 289</name>
    <dbReference type="NCBI Taxonomy" id="999422"/>
    <lineage>
        <taxon>Bacteria</taxon>
        <taxon>Pseudomonadati</taxon>
        <taxon>Bacteroidota</taxon>
        <taxon>Bacteroidia</taxon>
        <taxon>Bacteroidales</taxon>
        <taxon>Prevotellaceae</taxon>
        <taxon>Segatella</taxon>
    </lineage>
</organism>
<gene>
    <name evidence="5" type="ORF">HMPREF9944_02234</name>
</gene>
<evidence type="ECO:0000256" key="1">
    <source>
        <dbReference type="ARBA" id="ARBA00008467"/>
    </source>
</evidence>
<keyword evidence="6" id="KW-1185">Reference proteome</keyword>
<dbReference type="GO" id="GO:0004315">
    <property type="term" value="F:3-oxoacyl-[acyl-carrier-protein] synthase activity"/>
    <property type="evidence" value="ECO:0007669"/>
    <property type="project" value="TreeGrafter"/>
</dbReference>
<dbReference type="InterPro" id="IPR020841">
    <property type="entry name" value="PKS_Beta-ketoAc_synthase_dom"/>
</dbReference>
<comment type="similarity">
    <text evidence="1 3">Belongs to the thiolase-like superfamily. Beta-ketoacyl-ACP synthases family.</text>
</comment>
<proteinExistence type="inferred from homology"/>
<dbReference type="InterPro" id="IPR020615">
    <property type="entry name" value="Thiolase_acyl_enz_int_AS"/>
</dbReference>
<dbReference type="InterPro" id="IPR014031">
    <property type="entry name" value="Ketoacyl_synth_C"/>
</dbReference>
<dbReference type="EMBL" id="AGEK01000037">
    <property type="protein sequence ID" value="EHO67133.1"/>
    <property type="molecule type" value="Genomic_DNA"/>
</dbReference>
<evidence type="ECO:0000256" key="3">
    <source>
        <dbReference type="RuleBase" id="RU003694"/>
    </source>
</evidence>
<reference evidence="5 6" key="1">
    <citation type="submission" date="2011-12" db="EMBL/GenBank/DDBJ databases">
        <title>The Genome Sequence of Prevotella maculosa OT 289.</title>
        <authorList>
            <consortium name="The Broad Institute Genome Sequencing Platform"/>
            <person name="Earl A."/>
            <person name="Ward D."/>
            <person name="Feldgarden M."/>
            <person name="Gevers D."/>
            <person name="Izard J."/>
            <person name="Blanton J.M."/>
            <person name="Mathney J."/>
            <person name="Tanner A.C."/>
            <person name="Dewhirst F.E."/>
            <person name="Young S.K."/>
            <person name="Zeng Q."/>
            <person name="Gargeya S."/>
            <person name="Fitzgerald M."/>
            <person name="Haas B."/>
            <person name="Abouelleil A."/>
            <person name="Alvarado L."/>
            <person name="Arachchi H.M."/>
            <person name="Berlin A."/>
            <person name="Chapman S.B."/>
            <person name="Gearin G."/>
            <person name="Goldberg J."/>
            <person name="Griggs A."/>
            <person name="Gujja S."/>
            <person name="Hansen M."/>
            <person name="Heiman D."/>
            <person name="Howarth C."/>
            <person name="Larimer J."/>
            <person name="Lui A."/>
            <person name="MacDonald P.J.P."/>
            <person name="McCowen C."/>
            <person name="Montmayeur A."/>
            <person name="Murphy C."/>
            <person name="Neiman D."/>
            <person name="Pearson M."/>
            <person name="Priest M."/>
            <person name="Roberts A."/>
            <person name="Saif S."/>
            <person name="Shea T."/>
            <person name="Sisk P."/>
            <person name="Stolte C."/>
            <person name="Sykes S."/>
            <person name="Wortman J."/>
            <person name="Nusbaum C."/>
            <person name="Birren B."/>
        </authorList>
    </citation>
    <scope>NUCLEOTIDE SEQUENCE [LARGE SCALE GENOMIC DNA]</scope>
    <source>
        <strain evidence="5 6">OT 289</strain>
    </source>
</reference>
<dbReference type="PROSITE" id="PS52004">
    <property type="entry name" value="KS3_2"/>
    <property type="match status" value="1"/>
</dbReference>
<dbReference type="GO" id="GO:0005829">
    <property type="term" value="C:cytosol"/>
    <property type="evidence" value="ECO:0007669"/>
    <property type="project" value="TreeGrafter"/>
</dbReference>
<evidence type="ECO:0000313" key="6">
    <source>
        <dbReference type="Proteomes" id="UP000003167"/>
    </source>
</evidence>
<dbReference type="Pfam" id="PF02801">
    <property type="entry name" value="Ketoacyl-synt_C"/>
    <property type="match status" value="1"/>
</dbReference>
<keyword evidence="2 3" id="KW-0808">Transferase</keyword>
<dbReference type="Pfam" id="PF00109">
    <property type="entry name" value="ketoacyl-synt"/>
    <property type="match status" value="1"/>
</dbReference>
<dbReference type="InterPro" id="IPR016039">
    <property type="entry name" value="Thiolase-like"/>
</dbReference>
<protein>
    <recommendedName>
        <fullName evidence="4">Ketosynthase family 3 (KS3) domain-containing protein</fullName>
    </recommendedName>
</protein>
<dbReference type="RefSeq" id="WP_008566219.1">
    <property type="nucleotide sequence ID" value="NZ_JH594509.1"/>
</dbReference>
<dbReference type="STRING" id="999422.HMPREF9944_02234"/>
<dbReference type="HOGENOM" id="CLU_000022_69_0_10"/>
<dbReference type="SUPFAM" id="SSF53901">
    <property type="entry name" value="Thiolase-like"/>
    <property type="match status" value="2"/>
</dbReference>
<dbReference type="GO" id="GO:0006633">
    <property type="term" value="P:fatty acid biosynthetic process"/>
    <property type="evidence" value="ECO:0007669"/>
    <property type="project" value="TreeGrafter"/>
</dbReference>
<feature type="domain" description="Ketosynthase family 3 (KS3)" evidence="4">
    <location>
        <begin position="1"/>
        <end position="375"/>
    </location>
</feature>